<dbReference type="InterPro" id="IPR001647">
    <property type="entry name" value="HTH_TetR"/>
</dbReference>
<proteinExistence type="predicted"/>
<dbReference type="Proteomes" id="UP000464597">
    <property type="component" value="Chromosome"/>
</dbReference>
<reference evidence="7" key="1">
    <citation type="submission" date="2019-12" db="EMBL/GenBank/DDBJ databases">
        <title>Complete and draft genome sequences of new strains and members of some known species of the genus Rathayibacter isolated from plants.</title>
        <authorList>
            <person name="Tarlachkov S.V."/>
            <person name="Starodumova I.P."/>
            <person name="Dorofeeva L.V."/>
            <person name="Prisyazhnaya N.V."/>
            <person name="Leyn S."/>
            <person name="Zlamal J."/>
            <person name="Elan M."/>
            <person name="Osterman A.L."/>
            <person name="Nadler S."/>
            <person name="Subbotin S.A."/>
            <person name="Evtushenko L.I."/>
        </authorList>
    </citation>
    <scope>NUCLEOTIDE SEQUENCE [LARGE SCALE GENOMIC DNA]</scope>
    <source>
        <strain evidence="7">VKM Ac-2802</strain>
    </source>
</reference>
<protein>
    <submittedName>
        <fullName evidence="6">TetR family transcriptional regulator</fullName>
    </submittedName>
</protein>
<keyword evidence="7" id="KW-1185">Reference proteome</keyword>
<feature type="DNA-binding region" description="H-T-H motif" evidence="4">
    <location>
        <begin position="35"/>
        <end position="54"/>
    </location>
</feature>
<keyword evidence="3" id="KW-0804">Transcription</keyword>
<evidence type="ECO:0000259" key="5">
    <source>
        <dbReference type="PROSITE" id="PS50977"/>
    </source>
</evidence>
<evidence type="ECO:0000313" key="7">
    <source>
        <dbReference type="Proteomes" id="UP000464597"/>
    </source>
</evidence>
<dbReference type="PROSITE" id="PS50977">
    <property type="entry name" value="HTH_TETR_2"/>
    <property type="match status" value="1"/>
</dbReference>
<dbReference type="RefSeq" id="WP_159422745.1">
    <property type="nucleotide sequence ID" value="NZ_CP047180.1"/>
</dbReference>
<dbReference type="SUPFAM" id="SSF48498">
    <property type="entry name" value="Tetracyclin repressor-like, C-terminal domain"/>
    <property type="match status" value="1"/>
</dbReference>
<gene>
    <name evidence="6" type="ORF">GSU69_09060</name>
</gene>
<dbReference type="InterPro" id="IPR036271">
    <property type="entry name" value="Tet_transcr_reg_TetR-rel_C_sf"/>
</dbReference>
<sequence>MTTPLRAASIRPRTEAKLLDAAEELFFSRGIAATPIDAVLALAGVSAATLYRGYSSKEALVAAALARRQAAWLETWEAEIERADSDRERLLAVLPALERFRERPHGARWCAFLASSAEYLDPPAELADAVRADTESLRGRLTELAEPLVGEEAPRLAEELLLVVTGELAMRLRGSPLGGTGAAGRVADAVVSAHLQDQALRARR</sequence>
<organism evidence="6 7">
    <name type="scientific">Rathayibacter festucae</name>
    <dbReference type="NCBI Taxonomy" id="110937"/>
    <lineage>
        <taxon>Bacteria</taxon>
        <taxon>Bacillati</taxon>
        <taxon>Actinomycetota</taxon>
        <taxon>Actinomycetes</taxon>
        <taxon>Micrococcales</taxon>
        <taxon>Microbacteriaceae</taxon>
        <taxon>Rathayibacter</taxon>
    </lineage>
</organism>
<evidence type="ECO:0000256" key="1">
    <source>
        <dbReference type="ARBA" id="ARBA00023015"/>
    </source>
</evidence>
<keyword evidence="2 4" id="KW-0238">DNA-binding</keyword>
<dbReference type="PRINTS" id="PR00455">
    <property type="entry name" value="HTHTETR"/>
</dbReference>
<dbReference type="Pfam" id="PF00440">
    <property type="entry name" value="TetR_N"/>
    <property type="match status" value="1"/>
</dbReference>
<dbReference type="PANTHER" id="PTHR47506">
    <property type="entry name" value="TRANSCRIPTIONAL REGULATORY PROTEIN"/>
    <property type="match status" value="1"/>
</dbReference>
<dbReference type="EMBL" id="CP047180">
    <property type="protein sequence ID" value="QHC62817.1"/>
    <property type="molecule type" value="Genomic_DNA"/>
</dbReference>
<dbReference type="PANTHER" id="PTHR47506:SF1">
    <property type="entry name" value="HTH-TYPE TRANSCRIPTIONAL REGULATOR YJDC"/>
    <property type="match status" value="1"/>
</dbReference>
<evidence type="ECO:0000256" key="3">
    <source>
        <dbReference type="ARBA" id="ARBA00023163"/>
    </source>
</evidence>
<evidence type="ECO:0000313" key="6">
    <source>
        <dbReference type="EMBL" id="QHC62817.1"/>
    </source>
</evidence>
<dbReference type="Gene3D" id="1.10.357.10">
    <property type="entry name" value="Tetracycline Repressor, domain 2"/>
    <property type="match status" value="1"/>
</dbReference>
<keyword evidence="1" id="KW-0805">Transcription regulation</keyword>
<dbReference type="InterPro" id="IPR009057">
    <property type="entry name" value="Homeodomain-like_sf"/>
</dbReference>
<evidence type="ECO:0000256" key="2">
    <source>
        <dbReference type="ARBA" id="ARBA00023125"/>
    </source>
</evidence>
<accession>A0ABX6GZG7</accession>
<dbReference type="SUPFAM" id="SSF46689">
    <property type="entry name" value="Homeodomain-like"/>
    <property type="match status" value="1"/>
</dbReference>
<evidence type="ECO:0000256" key="4">
    <source>
        <dbReference type="PROSITE-ProRule" id="PRU00335"/>
    </source>
</evidence>
<name>A0ABX6GZG7_9MICO</name>
<feature type="domain" description="HTH tetR-type" evidence="5">
    <location>
        <begin position="12"/>
        <end position="72"/>
    </location>
</feature>